<dbReference type="GO" id="GO:0006741">
    <property type="term" value="P:NADP+ biosynthetic process"/>
    <property type="evidence" value="ECO:0007669"/>
    <property type="project" value="UniProtKB-UniRule"/>
</dbReference>
<dbReference type="Proteomes" id="UP000252707">
    <property type="component" value="Unassembled WGS sequence"/>
</dbReference>
<feature type="binding site" evidence="8">
    <location>
        <position position="158"/>
    </location>
    <ligand>
        <name>NAD(+)</name>
        <dbReference type="ChEBI" id="CHEBI:57540"/>
    </ligand>
</feature>
<dbReference type="Gene3D" id="2.60.200.30">
    <property type="entry name" value="Probable inorganic polyphosphate/atp-NAD kinase, domain 2"/>
    <property type="match status" value="1"/>
</dbReference>
<comment type="function">
    <text evidence="8">Involved in the regulation of the intracellular balance of NAD and NADP, and is a key enzyme in the biosynthesis of NADP. Catalyzes specifically the phosphorylation on 2'-hydroxyl of the adenosine moiety of NAD to yield NADP.</text>
</comment>
<evidence type="ECO:0000256" key="7">
    <source>
        <dbReference type="ARBA" id="ARBA00047925"/>
    </source>
</evidence>
<evidence type="ECO:0000256" key="2">
    <source>
        <dbReference type="ARBA" id="ARBA00022741"/>
    </source>
</evidence>
<feature type="binding site" evidence="8">
    <location>
        <position position="175"/>
    </location>
    <ligand>
        <name>NAD(+)</name>
        <dbReference type="ChEBI" id="CHEBI:57540"/>
    </ligand>
</feature>
<comment type="caution">
    <text evidence="8">Lacks conserved residue(s) required for the propagation of feature annotation.</text>
</comment>
<dbReference type="InterPro" id="IPR017438">
    <property type="entry name" value="ATP-NAD_kinase_N"/>
</dbReference>
<evidence type="ECO:0000256" key="8">
    <source>
        <dbReference type="HAMAP-Rule" id="MF_00361"/>
    </source>
</evidence>
<dbReference type="Gene3D" id="3.40.50.10330">
    <property type="entry name" value="Probable inorganic polyphosphate/atp-NAD kinase, domain 1"/>
    <property type="match status" value="1"/>
</dbReference>
<reference evidence="9 10" key="1">
    <citation type="submission" date="2018-07" db="EMBL/GenBank/DDBJ databases">
        <title>Genomic Encyclopedia of Type Strains, Phase IV (KMG-IV): sequencing the most valuable type-strain genomes for metagenomic binning, comparative biology and taxonomic classification.</title>
        <authorList>
            <person name="Goeker M."/>
        </authorList>
    </citation>
    <scope>NUCLEOTIDE SEQUENCE [LARGE SCALE GENOMIC DNA]</scope>
    <source>
        <strain evidence="9 10">DSM 26407</strain>
    </source>
</reference>
<comment type="similarity">
    <text evidence="8">Belongs to the NAD kinase family.</text>
</comment>
<sequence length="293" mass="32059">MPGTFHCIGLIGKQDDPRVHATLATLREFLLRRGHRVVMDECTAAGLPVADLETCERGRLGRECQLVVVVGGDGTLLNAARSLADYGVPLLGVNLGRLGFLADISPESMLGRLEQILGGDHQREERFLLHADISRGGQRIAENAAFNDVVLHKWDAARMIEFETYVDGQFVYSLRSDGLIVATPTGSTAYALSGGGPIVHPKLDAIVLVPICPHTLTNRPLVVTGDSQVEVVLSDSNDGHAQITCDGQINFQLHPGDRVRIGKKPQRITLIQPRGHNYYDILRTKLHWGRKVT</sequence>
<proteinExistence type="inferred from homology"/>
<dbReference type="InterPro" id="IPR002504">
    <property type="entry name" value="NADK"/>
</dbReference>
<comment type="subcellular location">
    <subcellularLocation>
        <location evidence="8">Cytoplasm</location>
    </subcellularLocation>
</comment>
<keyword evidence="3 8" id="KW-0418">Kinase</keyword>
<evidence type="ECO:0000256" key="1">
    <source>
        <dbReference type="ARBA" id="ARBA00022679"/>
    </source>
</evidence>
<dbReference type="GO" id="GO:0051287">
    <property type="term" value="F:NAD binding"/>
    <property type="evidence" value="ECO:0007669"/>
    <property type="project" value="UniProtKB-ARBA"/>
</dbReference>
<comment type="cofactor">
    <cofactor evidence="8">
        <name>a divalent metal cation</name>
        <dbReference type="ChEBI" id="CHEBI:60240"/>
    </cofactor>
</comment>
<comment type="catalytic activity">
    <reaction evidence="7 8">
        <text>NAD(+) + ATP = ADP + NADP(+) + H(+)</text>
        <dbReference type="Rhea" id="RHEA:18629"/>
        <dbReference type="ChEBI" id="CHEBI:15378"/>
        <dbReference type="ChEBI" id="CHEBI:30616"/>
        <dbReference type="ChEBI" id="CHEBI:57540"/>
        <dbReference type="ChEBI" id="CHEBI:58349"/>
        <dbReference type="ChEBI" id="CHEBI:456216"/>
        <dbReference type="EC" id="2.7.1.23"/>
    </reaction>
</comment>
<comment type="caution">
    <text evidence="9">The sequence shown here is derived from an EMBL/GenBank/DDBJ whole genome shotgun (WGS) entry which is preliminary data.</text>
</comment>
<gene>
    <name evidence="8" type="primary">nadK</name>
    <name evidence="9" type="ORF">DFQ59_10761</name>
</gene>
<keyword evidence="2 8" id="KW-0547">Nucleotide-binding</keyword>
<organism evidence="9 10">
    <name type="scientific">Thioalbus denitrificans</name>
    <dbReference type="NCBI Taxonomy" id="547122"/>
    <lineage>
        <taxon>Bacteria</taxon>
        <taxon>Pseudomonadati</taxon>
        <taxon>Pseudomonadota</taxon>
        <taxon>Gammaproteobacteria</taxon>
        <taxon>Chromatiales</taxon>
        <taxon>Ectothiorhodospiraceae</taxon>
        <taxon>Thioalbus</taxon>
    </lineage>
</organism>
<evidence type="ECO:0000313" key="9">
    <source>
        <dbReference type="EMBL" id="RCX28317.1"/>
    </source>
</evidence>
<dbReference type="GO" id="GO:0003951">
    <property type="term" value="F:NAD+ kinase activity"/>
    <property type="evidence" value="ECO:0007669"/>
    <property type="project" value="UniProtKB-UniRule"/>
</dbReference>
<dbReference type="GO" id="GO:0019674">
    <property type="term" value="P:NAD+ metabolic process"/>
    <property type="evidence" value="ECO:0007669"/>
    <property type="project" value="InterPro"/>
</dbReference>
<dbReference type="OrthoDB" id="9774737at2"/>
<dbReference type="AlphaFoldDB" id="A0A369C6S8"/>
<dbReference type="PANTHER" id="PTHR20275">
    <property type="entry name" value="NAD KINASE"/>
    <property type="match status" value="1"/>
</dbReference>
<keyword evidence="6 8" id="KW-0520">NAD</keyword>
<feature type="binding site" evidence="8">
    <location>
        <begin position="73"/>
        <end position="74"/>
    </location>
    <ligand>
        <name>NAD(+)</name>
        <dbReference type="ChEBI" id="CHEBI:57540"/>
    </ligand>
</feature>
<keyword evidence="5 8" id="KW-0521">NADP</keyword>
<feature type="binding site" evidence="8">
    <location>
        <position position="248"/>
    </location>
    <ligand>
        <name>NAD(+)</name>
        <dbReference type="ChEBI" id="CHEBI:57540"/>
    </ligand>
</feature>
<keyword evidence="8" id="KW-0963">Cytoplasm</keyword>
<keyword evidence="4 8" id="KW-0067">ATP-binding</keyword>
<name>A0A369C6S8_9GAMM</name>
<keyword evidence="10" id="KW-1185">Reference proteome</keyword>
<dbReference type="Pfam" id="PF01513">
    <property type="entry name" value="NAD_kinase"/>
    <property type="match status" value="1"/>
</dbReference>
<dbReference type="EC" id="2.7.1.23" evidence="8"/>
<dbReference type="RefSeq" id="WP_114280258.1">
    <property type="nucleotide sequence ID" value="NZ_QPJY01000007.1"/>
</dbReference>
<dbReference type="GO" id="GO:0005524">
    <property type="term" value="F:ATP binding"/>
    <property type="evidence" value="ECO:0007669"/>
    <property type="project" value="UniProtKB-KW"/>
</dbReference>
<evidence type="ECO:0000256" key="5">
    <source>
        <dbReference type="ARBA" id="ARBA00022857"/>
    </source>
</evidence>
<dbReference type="EMBL" id="QPJY01000007">
    <property type="protein sequence ID" value="RCX28317.1"/>
    <property type="molecule type" value="Genomic_DNA"/>
</dbReference>
<protein>
    <recommendedName>
        <fullName evidence="8">NAD kinase</fullName>
        <ecNumber evidence="8">2.7.1.23</ecNumber>
    </recommendedName>
    <alternativeName>
        <fullName evidence="8">ATP-dependent NAD kinase</fullName>
    </alternativeName>
</protein>
<feature type="binding site" evidence="8">
    <location>
        <begin position="188"/>
        <end position="193"/>
    </location>
    <ligand>
        <name>NAD(+)</name>
        <dbReference type="ChEBI" id="CHEBI:57540"/>
    </ligand>
</feature>
<dbReference type="GO" id="GO:0005737">
    <property type="term" value="C:cytoplasm"/>
    <property type="evidence" value="ECO:0007669"/>
    <property type="project" value="UniProtKB-SubCell"/>
</dbReference>
<evidence type="ECO:0000256" key="3">
    <source>
        <dbReference type="ARBA" id="ARBA00022777"/>
    </source>
</evidence>
<feature type="active site" description="Proton acceptor" evidence="8">
    <location>
        <position position="73"/>
    </location>
</feature>
<dbReference type="SUPFAM" id="SSF111331">
    <property type="entry name" value="NAD kinase/diacylglycerol kinase-like"/>
    <property type="match status" value="1"/>
</dbReference>
<keyword evidence="1 8" id="KW-0808">Transferase</keyword>
<dbReference type="Pfam" id="PF20143">
    <property type="entry name" value="NAD_kinase_C"/>
    <property type="match status" value="1"/>
</dbReference>
<accession>A0A369C6S8</accession>
<evidence type="ECO:0000256" key="6">
    <source>
        <dbReference type="ARBA" id="ARBA00023027"/>
    </source>
</evidence>
<evidence type="ECO:0000256" key="4">
    <source>
        <dbReference type="ARBA" id="ARBA00022840"/>
    </source>
</evidence>
<evidence type="ECO:0000313" key="10">
    <source>
        <dbReference type="Proteomes" id="UP000252707"/>
    </source>
</evidence>
<feature type="binding site" evidence="8">
    <location>
        <begin position="147"/>
        <end position="148"/>
    </location>
    <ligand>
        <name>NAD(+)</name>
        <dbReference type="ChEBI" id="CHEBI:57540"/>
    </ligand>
</feature>
<dbReference type="InterPro" id="IPR016064">
    <property type="entry name" value="NAD/diacylglycerol_kinase_sf"/>
</dbReference>
<dbReference type="FunFam" id="2.60.200.30:FF:000009">
    <property type="entry name" value="Poly(P)/ATP NAD kinase"/>
    <property type="match status" value="1"/>
</dbReference>
<dbReference type="GO" id="GO:0046872">
    <property type="term" value="F:metal ion binding"/>
    <property type="evidence" value="ECO:0007669"/>
    <property type="project" value="UniProtKB-UniRule"/>
</dbReference>
<dbReference type="PANTHER" id="PTHR20275:SF0">
    <property type="entry name" value="NAD KINASE"/>
    <property type="match status" value="1"/>
</dbReference>
<feature type="binding site" evidence="8">
    <location>
        <position position="177"/>
    </location>
    <ligand>
        <name>NAD(+)</name>
        <dbReference type="ChEBI" id="CHEBI:57540"/>
    </ligand>
</feature>
<dbReference type="InterPro" id="IPR017437">
    <property type="entry name" value="ATP-NAD_kinase_PpnK-typ_C"/>
</dbReference>
<dbReference type="HAMAP" id="MF_00361">
    <property type="entry name" value="NAD_kinase"/>
    <property type="match status" value="1"/>
</dbReference>
<dbReference type="NCBIfam" id="NF002306">
    <property type="entry name" value="PRK01231.1"/>
    <property type="match status" value="1"/>
</dbReference>